<gene>
    <name evidence="1" type="ORF">AMTR_s00043p00232110</name>
</gene>
<organism evidence="1 2">
    <name type="scientific">Amborella trichopoda</name>
    <dbReference type="NCBI Taxonomy" id="13333"/>
    <lineage>
        <taxon>Eukaryota</taxon>
        <taxon>Viridiplantae</taxon>
        <taxon>Streptophyta</taxon>
        <taxon>Embryophyta</taxon>
        <taxon>Tracheophyta</taxon>
        <taxon>Spermatophyta</taxon>
        <taxon>Magnoliopsida</taxon>
        <taxon>Amborellales</taxon>
        <taxon>Amborellaceae</taxon>
        <taxon>Amborella</taxon>
    </lineage>
</organism>
<sequence>MKARLRRLRREMRKVRVRREMMKARPRRDMRGEQRAEMTIAETYKFKLCQPYGSNQDSICDHEEREMSRRKGLERNPLEREMYVHLRA</sequence>
<evidence type="ECO:0000313" key="1">
    <source>
        <dbReference type="EMBL" id="ERN12803.1"/>
    </source>
</evidence>
<accession>W1PX69</accession>
<name>W1PX69_AMBTC</name>
<dbReference type="Gramene" id="ERN12803">
    <property type="protein sequence ID" value="ERN12803"/>
    <property type="gene ID" value="AMTR_s00043p00232110"/>
</dbReference>
<dbReference type="EMBL" id="KI392605">
    <property type="protein sequence ID" value="ERN12803.1"/>
    <property type="molecule type" value="Genomic_DNA"/>
</dbReference>
<proteinExistence type="predicted"/>
<dbReference type="AlphaFoldDB" id="W1PX69"/>
<reference evidence="2" key="1">
    <citation type="journal article" date="2013" name="Science">
        <title>The Amborella genome and the evolution of flowering plants.</title>
        <authorList>
            <consortium name="Amborella Genome Project"/>
        </authorList>
    </citation>
    <scope>NUCLEOTIDE SEQUENCE [LARGE SCALE GENOMIC DNA]</scope>
</reference>
<keyword evidence="2" id="KW-1185">Reference proteome</keyword>
<protein>
    <submittedName>
        <fullName evidence="1">Uncharacterized protein</fullName>
    </submittedName>
</protein>
<evidence type="ECO:0000313" key="2">
    <source>
        <dbReference type="Proteomes" id="UP000017836"/>
    </source>
</evidence>
<dbReference type="Proteomes" id="UP000017836">
    <property type="component" value="Unassembled WGS sequence"/>
</dbReference>
<dbReference type="HOGENOM" id="CLU_2486360_0_0_1"/>